<comment type="caution">
    <text evidence="8">The sequence shown here is derived from an EMBL/GenBank/DDBJ whole genome shotgun (WGS) entry which is preliminary data.</text>
</comment>
<evidence type="ECO:0000256" key="6">
    <source>
        <dbReference type="HAMAP-Rule" id="MF_01216"/>
    </source>
</evidence>
<keyword evidence="1 6" id="KW-0285">Flavoprotein</keyword>
<dbReference type="SUPFAM" id="SSF52218">
    <property type="entry name" value="Flavoproteins"/>
    <property type="match status" value="1"/>
</dbReference>
<comment type="similarity">
    <text evidence="6">Belongs to the azoreductase type 1 family.</text>
</comment>
<evidence type="ECO:0000259" key="7">
    <source>
        <dbReference type="Pfam" id="PF02525"/>
    </source>
</evidence>
<evidence type="ECO:0000256" key="1">
    <source>
        <dbReference type="ARBA" id="ARBA00022630"/>
    </source>
</evidence>
<dbReference type="InterPro" id="IPR050104">
    <property type="entry name" value="FMN-dep_NADH:Q_OxRdtase_AzoR1"/>
</dbReference>
<dbReference type="HAMAP" id="MF_01216">
    <property type="entry name" value="Azoreductase_type1"/>
    <property type="match status" value="1"/>
</dbReference>
<evidence type="ECO:0000256" key="3">
    <source>
        <dbReference type="ARBA" id="ARBA00023002"/>
    </source>
</evidence>
<evidence type="ECO:0000256" key="4">
    <source>
        <dbReference type="ARBA" id="ARBA00023027"/>
    </source>
</evidence>
<dbReference type="Pfam" id="PF02525">
    <property type="entry name" value="Flavodoxin_2"/>
    <property type="match status" value="1"/>
</dbReference>
<dbReference type="EC" id="1.6.5.-" evidence="6"/>
<keyword evidence="2 6" id="KW-0288">FMN</keyword>
<proteinExistence type="inferred from homology"/>
<comment type="cofactor">
    <cofactor evidence="6">
        <name>FMN</name>
        <dbReference type="ChEBI" id="CHEBI:58210"/>
    </cofactor>
    <text evidence="6">Binds 1 FMN per subunit.</text>
</comment>
<keyword evidence="4 6" id="KW-0520">NAD</keyword>
<dbReference type="PANTHER" id="PTHR43741">
    <property type="entry name" value="FMN-DEPENDENT NADH-AZOREDUCTASE 1"/>
    <property type="match status" value="1"/>
</dbReference>
<comment type="catalytic activity">
    <reaction evidence="5">
        <text>N,N-dimethyl-1,4-phenylenediamine + anthranilate + 2 NAD(+) = 2-(4-dimethylaminophenyl)diazenylbenzoate + 2 NADH + 2 H(+)</text>
        <dbReference type="Rhea" id="RHEA:55872"/>
        <dbReference type="ChEBI" id="CHEBI:15378"/>
        <dbReference type="ChEBI" id="CHEBI:15783"/>
        <dbReference type="ChEBI" id="CHEBI:16567"/>
        <dbReference type="ChEBI" id="CHEBI:57540"/>
        <dbReference type="ChEBI" id="CHEBI:57945"/>
        <dbReference type="ChEBI" id="CHEBI:71579"/>
        <dbReference type="EC" id="1.7.1.17"/>
    </reaction>
    <physiologicalReaction direction="right-to-left" evidence="5">
        <dbReference type="Rhea" id="RHEA:55874"/>
    </physiologicalReaction>
</comment>
<dbReference type="RefSeq" id="WP_170143366.1">
    <property type="nucleotide sequence ID" value="NZ_RBWY01000002.1"/>
</dbReference>
<keyword evidence="9" id="KW-1185">Reference proteome</keyword>
<dbReference type="AlphaFoldDB" id="A0A495RF91"/>
<sequence>MKVLCLTSSILDDFSISNGLVKEVMSHLKSKNSHLTITEKHLGEQPPAHLTAAVLTAIRSGDIHHLTEQQKQVYQEILHAIDELKTADMIIIGAPMYNLSVSSGLKTWIDQICQAGLTFSYTENGPKGLVNNKPVIIVSTRGGMYSMAPYNVLDHQESYLQAILGLVGITDIKFIRAEGVNISPEMKEQALKQARLDILSL</sequence>
<dbReference type="GO" id="GO:0010181">
    <property type="term" value="F:FMN binding"/>
    <property type="evidence" value="ECO:0007669"/>
    <property type="project" value="UniProtKB-UniRule"/>
</dbReference>
<dbReference type="InterPro" id="IPR029039">
    <property type="entry name" value="Flavoprotein-like_sf"/>
</dbReference>
<dbReference type="InterPro" id="IPR023048">
    <property type="entry name" value="NADH:quinone_OxRdtase_FMN_depd"/>
</dbReference>
<evidence type="ECO:0000313" key="8">
    <source>
        <dbReference type="EMBL" id="RKS86069.1"/>
    </source>
</evidence>
<feature type="binding site" evidence="6">
    <location>
        <begin position="96"/>
        <end position="99"/>
    </location>
    <ligand>
        <name>FMN</name>
        <dbReference type="ChEBI" id="CHEBI:58210"/>
    </ligand>
</feature>
<protein>
    <recommendedName>
        <fullName evidence="6">FMN dependent NADH:quinone oxidoreductase</fullName>
        <ecNumber evidence="6">1.6.5.-</ecNumber>
    </recommendedName>
    <alternativeName>
        <fullName evidence="6">Azo-dye reductase</fullName>
    </alternativeName>
    <alternativeName>
        <fullName evidence="6">FMN-dependent NADH-azo compound oxidoreductase</fullName>
    </alternativeName>
    <alternativeName>
        <fullName evidence="6">FMN-dependent NADH-azoreductase</fullName>
        <ecNumber evidence="6">1.7.1.17</ecNumber>
    </alternativeName>
</protein>
<comment type="subunit">
    <text evidence="6">Homodimer.</text>
</comment>
<name>A0A495RF91_9GAMM</name>
<reference evidence="8 9" key="1">
    <citation type="submission" date="2018-10" db="EMBL/GenBank/DDBJ databases">
        <title>Genomic Encyclopedia of Type Strains, Phase IV (KMG-IV): sequencing the most valuable type-strain genomes for metagenomic binning, comparative biology and taxonomic classification.</title>
        <authorList>
            <person name="Goeker M."/>
        </authorList>
    </citation>
    <scope>NUCLEOTIDE SEQUENCE [LARGE SCALE GENOMIC DNA]</scope>
    <source>
        <strain evidence="8 9">DSM 22228</strain>
    </source>
</reference>
<dbReference type="Proteomes" id="UP000278542">
    <property type="component" value="Unassembled WGS sequence"/>
</dbReference>
<feature type="binding site" evidence="6">
    <location>
        <begin position="140"/>
        <end position="143"/>
    </location>
    <ligand>
        <name>FMN</name>
        <dbReference type="ChEBI" id="CHEBI:58210"/>
    </ligand>
</feature>
<dbReference type="GO" id="GO:0009055">
    <property type="term" value="F:electron transfer activity"/>
    <property type="evidence" value="ECO:0007669"/>
    <property type="project" value="UniProtKB-UniRule"/>
</dbReference>
<dbReference type="EMBL" id="RBWY01000002">
    <property type="protein sequence ID" value="RKS86069.1"/>
    <property type="molecule type" value="Genomic_DNA"/>
</dbReference>
<dbReference type="PANTHER" id="PTHR43741:SF4">
    <property type="entry name" value="FMN-DEPENDENT NADH:QUINONE OXIDOREDUCTASE"/>
    <property type="match status" value="1"/>
</dbReference>
<dbReference type="GO" id="GO:0016655">
    <property type="term" value="F:oxidoreductase activity, acting on NAD(P)H, quinone or similar compound as acceptor"/>
    <property type="evidence" value="ECO:0007669"/>
    <property type="project" value="InterPro"/>
</dbReference>
<evidence type="ECO:0000313" key="9">
    <source>
        <dbReference type="Proteomes" id="UP000278542"/>
    </source>
</evidence>
<feature type="binding site" evidence="6">
    <location>
        <begin position="15"/>
        <end position="17"/>
    </location>
    <ligand>
        <name>FMN</name>
        <dbReference type="ChEBI" id="CHEBI:58210"/>
    </ligand>
</feature>
<dbReference type="EC" id="1.7.1.17" evidence="6"/>
<accession>A0A495RF91</accession>
<comment type="function">
    <text evidence="6">Quinone reductase that provides resistance to thiol-specific stress caused by electrophilic quinones.</text>
</comment>
<evidence type="ECO:0000256" key="5">
    <source>
        <dbReference type="ARBA" id="ARBA00048542"/>
    </source>
</evidence>
<dbReference type="GO" id="GO:0016652">
    <property type="term" value="F:oxidoreductase activity, acting on NAD(P)H as acceptor"/>
    <property type="evidence" value="ECO:0007669"/>
    <property type="project" value="UniProtKB-UniRule"/>
</dbReference>
<keyword evidence="3 6" id="KW-0560">Oxidoreductase</keyword>
<comment type="function">
    <text evidence="6">Also exhibits azoreductase activity. Catalyzes the reductive cleavage of the azo bond in aromatic azo compounds to the corresponding amines.</text>
</comment>
<organism evidence="8 9">
    <name type="scientific">Orbus hercynius</name>
    <dbReference type="NCBI Taxonomy" id="593135"/>
    <lineage>
        <taxon>Bacteria</taxon>
        <taxon>Pseudomonadati</taxon>
        <taxon>Pseudomonadota</taxon>
        <taxon>Gammaproteobacteria</taxon>
        <taxon>Orbales</taxon>
        <taxon>Orbaceae</taxon>
        <taxon>Orbus</taxon>
    </lineage>
</organism>
<evidence type="ECO:0000256" key="2">
    <source>
        <dbReference type="ARBA" id="ARBA00022643"/>
    </source>
</evidence>
<dbReference type="Gene3D" id="3.40.50.360">
    <property type="match status" value="1"/>
</dbReference>
<feature type="domain" description="Flavodoxin-like fold" evidence="7">
    <location>
        <begin position="1"/>
        <end position="199"/>
    </location>
</feature>
<gene>
    <name evidence="6" type="primary">azoR</name>
    <name evidence="8" type="ORF">DES39_1495</name>
</gene>
<comment type="catalytic activity">
    <reaction evidence="6">
        <text>2 a quinone + NADH + H(+) = 2 a 1,4-benzosemiquinone + NAD(+)</text>
        <dbReference type="Rhea" id="RHEA:65952"/>
        <dbReference type="ChEBI" id="CHEBI:15378"/>
        <dbReference type="ChEBI" id="CHEBI:57540"/>
        <dbReference type="ChEBI" id="CHEBI:57945"/>
        <dbReference type="ChEBI" id="CHEBI:132124"/>
        <dbReference type="ChEBI" id="CHEBI:134225"/>
    </reaction>
</comment>
<feature type="binding site" evidence="6">
    <location>
        <position position="9"/>
    </location>
    <ligand>
        <name>FMN</name>
        <dbReference type="ChEBI" id="CHEBI:58210"/>
    </ligand>
</feature>
<dbReference type="InterPro" id="IPR003680">
    <property type="entry name" value="Flavodoxin_fold"/>
</dbReference>